<dbReference type="InterPro" id="IPR003879">
    <property type="entry name" value="Butyrophylin_SPRY"/>
</dbReference>
<dbReference type="Proteomes" id="UP000694425">
    <property type="component" value="Unplaced"/>
</dbReference>
<dbReference type="InterPro" id="IPR053896">
    <property type="entry name" value="BTN3A2-like_Ig-C"/>
</dbReference>
<keyword evidence="3 11" id="KW-0812">Transmembrane</keyword>
<dbReference type="GO" id="GO:0005102">
    <property type="term" value="F:signaling receptor binding"/>
    <property type="evidence" value="ECO:0007669"/>
    <property type="project" value="TreeGrafter"/>
</dbReference>
<dbReference type="SMART" id="SM00449">
    <property type="entry name" value="SPRY"/>
    <property type="match status" value="1"/>
</dbReference>
<dbReference type="Pfam" id="PF07686">
    <property type="entry name" value="V-set"/>
    <property type="match status" value="1"/>
</dbReference>
<dbReference type="InterPro" id="IPR003877">
    <property type="entry name" value="SPRY_dom"/>
</dbReference>
<evidence type="ECO:0000256" key="3">
    <source>
        <dbReference type="ARBA" id="ARBA00022692"/>
    </source>
</evidence>
<name>A0A8C7AU83_NEOVI</name>
<reference evidence="14" key="2">
    <citation type="submission" date="2025-09" db="UniProtKB">
        <authorList>
            <consortium name="Ensembl"/>
        </authorList>
    </citation>
    <scope>IDENTIFICATION</scope>
</reference>
<dbReference type="InterPro" id="IPR007110">
    <property type="entry name" value="Ig-like_dom"/>
</dbReference>
<sequence length="542" mass="61064">MEDCCRGSFLYHLPSLFLTPMSVSTEEFMVIGPSEPIVAVLGGDITLPCRVSPAMDVENMELRWFRSKFSEAVFIYQSHQEQREEQLVKYRGRTSLVKDFLTLGEAAVRIHNVQAFDNGLYTCFFRMGIFYEEASLELKVAGVGPAPQVHITGPEEDGVQIVCIASGWFPKPQVQWRTLSGEKLLTFSETQAQDAEGLFTIESTLVVRDRSSGNVTCSVLNPILGQEKSMAIFIPEPFFPRSSPWKLAFMVILSVLMLLLLGAVFYIMREHSVKLQKMQEWEKLHRDKEEDLQIKEEALKARGKAGQDWRKEKFQALTVSLDPESAHSCLAVSDDKTSVTFKDSPKSSDDGVYSVLGHEGITSGCCYWEVEISNAKKSEWVLGVCRRDVERKGWYQESPEKGFWVVGMYENTLCSLPGNSKLDVPIPQRVGVFLDLKEWDVSFYNMTDSSHIFSFSLASSSGTLFPYFRLRSGDVSLTICSGVGGIVGIPKGEEKEKRGRAVITKVLSENFPILGKELDIEVCEVNRLPYFPIQKYHLHDTV</sequence>
<evidence type="ECO:0000256" key="10">
    <source>
        <dbReference type="ARBA" id="ARBA00023319"/>
    </source>
</evidence>
<dbReference type="Ensembl" id="ENSNVIT00000014892.1">
    <property type="protein sequence ID" value="ENSNVIP00000012689.1"/>
    <property type="gene ID" value="ENSNVIG00000010044.1"/>
</dbReference>
<feature type="domain" description="B30.2/SPRY" evidence="12">
    <location>
        <begin position="299"/>
        <end position="486"/>
    </location>
</feature>
<dbReference type="Gene3D" id="2.60.40.10">
    <property type="entry name" value="Immunoglobulins"/>
    <property type="match status" value="2"/>
</dbReference>
<dbReference type="PANTHER" id="PTHR24100">
    <property type="entry name" value="BUTYROPHILIN"/>
    <property type="match status" value="1"/>
</dbReference>
<dbReference type="PANTHER" id="PTHR24100:SF64">
    <property type="entry name" value="BUTYROPHILIN, SUBFAMILY 3, MEMBER A3-RELATED"/>
    <property type="match status" value="1"/>
</dbReference>
<dbReference type="CDD" id="cd05713">
    <property type="entry name" value="IgV_MOG_like"/>
    <property type="match status" value="1"/>
</dbReference>
<keyword evidence="9 11" id="KW-0472">Membrane</keyword>
<evidence type="ECO:0000259" key="13">
    <source>
        <dbReference type="PROSITE" id="PS50835"/>
    </source>
</evidence>
<dbReference type="SMART" id="SM00589">
    <property type="entry name" value="PRY"/>
    <property type="match status" value="1"/>
</dbReference>
<dbReference type="GO" id="GO:0001817">
    <property type="term" value="P:regulation of cytokine production"/>
    <property type="evidence" value="ECO:0007669"/>
    <property type="project" value="TreeGrafter"/>
</dbReference>
<proteinExistence type="inferred from homology"/>
<keyword evidence="5" id="KW-0732">Signal</keyword>
<dbReference type="FunFam" id="2.60.40.10:FF:000088">
    <property type="entry name" value="Butyrophilin subfamily 1 member A1"/>
    <property type="match status" value="1"/>
</dbReference>
<evidence type="ECO:0000256" key="4">
    <source>
        <dbReference type="ARBA" id="ARBA00022723"/>
    </source>
</evidence>
<dbReference type="PRINTS" id="PR01407">
    <property type="entry name" value="BUTYPHLNCDUF"/>
</dbReference>
<feature type="transmembrane region" description="Helical" evidence="11">
    <location>
        <begin position="247"/>
        <end position="268"/>
    </location>
</feature>
<keyword evidence="10" id="KW-0393">Immunoglobulin domain</keyword>
<evidence type="ECO:0000256" key="6">
    <source>
        <dbReference type="ARBA" id="ARBA00022771"/>
    </source>
</evidence>
<keyword evidence="8 11" id="KW-1133">Transmembrane helix</keyword>
<dbReference type="SUPFAM" id="SSF49899">
    <property type="entry name" value="Concanavalin A-like lectins/glucanases"/>
    <property type="match status" value="1"/>
</dbReference>
<dbReference type="SMART" id="SM00409">
    <property type="entry name" value="IG"/>
    <property type="match status" value="2"/>
</dbReference>
<dbReference type="InterPro" id="IPR050504">
    <property type="entry name" value="IgSF_BTN/MOG"/>
</dbReference>
<keyword evidence="4" id="KW-0479">Metal-binding</keyword>
<dbReference type="InterPro" id="IPR006574">
    <property type="entry name" value="PRY"/>
</dbReference>
<dbReference type="Pfam" id="PF00622">
    <property type="entry name" value="SPRY"/>
    <property type="match status" value="1"/>
</dbReference>
<evidence type="ECO:0000256" key="11">
    <source>
        <dbReference type="SAM" id="Phobius"/>
    </source>
</evidence>
<evidence type="ECO:0000259" key="12">
    <source>
        <dbReference type="PROSITE" id="PS50188"/>
    </source>
</evidence>
<dbReference type="Pfam" id="PF22705">
    <property type="entry name" value="C2-set_3"/>
    <property type="match status" value="1"/>
</dbReference>
<dbReference type="InterPro" id="IPR043136">
    <property type="entry name" value="B30.2/SPRY_sf"/>
</dbReference>
<dbReference type="AlphaFoldDB" id="A0A8C7AU83"/>
<accession>A0A8C7AU83</accession>
<keyword evidence="6" id="KW-0863">Zinc-finger</keyword>
<evidence type="ECO:0000313" key="15">
    <source>
        <dbReference type="Proteomes" id="UP000694425"/>
    </source>
</evidence>
<dbReference type="GO" id="GO:0050852">
    <property type="term" value="P:T cell receptor signaling pathway"/>
    <property type="evidence" value="ECO:0007669"/>
    <property type="project" value="TreeGrafter"/>
</dbReference>
<dbReference type="GO" id="GO:0009897">
    <property type="term" value="C:external side of plasma membrane"/>
    <property type="evidence" value="ECO:0007669"/>
    <property type="project" value="TreeGrafter"/>
</dbReference>
<dbReference type="CDD" id="cd13733">
    <property type="entry name" value="SPRY_PRY_C-I_1"/>
    <property type="match status" value="1"/>
</dbReference>
<dbReference type="InterPro" id="IPR001870">
    <property type="entry name" value="B30.2/SPRY"/>
</dbReference>
<dbReference type="Pfam" id="PF13765">
    <property type="entry name" value="PRY"/>
    <property type="match status" value="1"/>
</dbReference>
<dbReference type="InterPro" id="IPR013783">
    <property type="entry name" value="Ig-like_fold"/>
</dbReference>
<dbReference type="GO" id="GO:0005737">
    <property type="term" value="C:cytoplasm"/>
    <property type="evidence" value="ECO:0007669"/>
    <property type="project" value="UniProtKB-ARBA"/>
</dbReference>
<comment type="similarity">
    <text evidence="2">Belongs to the immunoglobulin superfamily. BTN/MOG family.</text>
</comment>
<reference evidence="14" key="1">
    <citation type="submission" date="2025-08" db="UniProtKB">
        <authorList>
            <consortium name="Ensembl"/>
        </authorList>
    </citation>
    <scope>IDENTIFICATION</scope>
</reference>
<evidence type="ECO:0000256" key="5">
    <source>
        <dbReference type="ARBA" id="ARBA00022729"/>
    </source>
</evidence>
<evidence type="ECO:0000256" key="2">
    <source>
        <dbReference type="ARBA" id="ARBA00007591"/>
    </source>
</evidence>
<organism evidence="14 15">
    <name type="scientific">Neovison vison</name>
    <name type="common">American mink</name>
    <name type="synonym">Mustela vison</name>
    <dbReference type="NCBI Taxonomy" id="452646"/>
    <lineage>
        <taxon>Eukaryota</taxon>
        <taxon>Metazoa</taxon>
        <taxon>Chordata</taxon>
        <taxon>Craniata</taxon>
        <taxon>Vertebrata</taxon>
        <taxon>Euteleostomi</taxon>
        <taxon>Mammalia</taxon>
        <taxon>Eutheria</taxon>
        <taxon>Laurasiatheria</taxon>
        <taxon>Carnivora</taxon>
        <taxon>Caniformia</taxon>
        <taxon>Musteloidea</taxon>
        <taxon>Mustelidae</taxon>
        <taxon>Mustelinae</taxon>
        <taxon>Neogale</taxon>
    </lineage>
</organism>
<dbReference type="GeneTree" id="ENSGT00940000162450"/>
<dbReference type="SMART" id="SM00406">
    <property type="entry name" value="IGv"/>
    <property type="match status" value="1"/>
</dbReference>
<evidence type="ECO:0008006" key="16">
    <source>
        <dbReference type="Google" id="ProtNLM"/>
    </source>
</evidence>
<dbReference type="SUPFAM" id="SSF48726">
    <property type="entry name" value="Immunoglobulin"/>
    <property type="match status" value="2"/>
</dbReference>
<protein>
    <recommendedName>
        <fullName evidence="16">Butyrophilin-like protein 1</fullName>
    </recommendedName>
</protein>
<dbReference type="Gene3D" id="2.60.120.920">
    <property type="match status" value="1"/>
</dbReference>
<dbReference type="InterPro" id="IPR003599">
    <property type="entry name" value="Ig_sub"/>
</dbReference>
<evidence type="ECO:0000256" key="8">
    <source>
        <dbReference type="ARBA" id="ARBA00022989"/>
    </source>
</evidence>
<dbReference type="FunFam" id="2.60.120.920:FF:000040">
    <property type="entry name" value="Ret finger protein-like 4A"/>
    <property type="match status" value="1"/>
</dbReference>
<keyword evidence="15" id="KW-1185">Reference proteome</keyword>
<dbReference type="InterPro" id="IPR013320">
    <property type="entry name" value="ConA-like_dom_sf"/>
</dbReference>
<dbReference type="InterPro" id="IPR036179">
    <property type="entry name" value="Ig-like_dom_sf"/>
</dbReference>
<dbReference type="PROSITE" id="PS50835">
    <property type="entry name" value="IG_LIKE"/>
    <property type="match status" value="2"/>
</dbReference>
<evidence type="ECO:0000313" key="14">
    <source>
        <dbReference type="Ensembl" id="ENSNVIP00000012689.1"/>
    </source>
</evidence>
<dbReference type="GO" id="GO:0008270">
    <property type="term" value="F:zinc ion binding"/>
    <property type="evidence" value="ECO:0007669"/>
    <property type="project" value="UniProtKB-KW"/>
</dbReference>
<feature type="domain" description="Ig-like" evidence="13">
    <location>
        <begin position="147"/>
        <end position="231"/>
    </location>
</feature>
<dbReference type="InterPro" id="IPR013106">
    <property type="entry name" value="Ig_V-set"/>
</dbReference>
<keyword evidence="7" id="KW-0862">Zinc</keyword>
<feature type="domain" description="Ig-like" evidence="13">
    <location>
        <begin position="14"/>
        <end position="123"/>
    </location>
</feature>
<comment type="subcellular location">
    <subcellularLocation>
        <location evidence="1">Membrane</location>
        <topology evidence="1">Single-pass type I membrane protein</topology>
    </subcellularLocation>
</comment>
<dbReference type="PROSITE" id="PS50188">
    <property type="entry name" value="B302_SPRY"/>
    <property type="match status" value="1"/>
</dbReference>
<evidence type="ECO:0000256" key="1">
    <source>
        <dbReference type="ARBA" id="ARBA00004479"/>
    </source>
</evidence>
<evidence type="ECO:0000256" key="9">
    <source>
        <dbReference type="ARBA" id="ARBA00023136"/>
    </source>
</evidence>
<evidence type="ECO:0000256" key="7">
    <source>
        <dbReference type="ARBA" id="ARBA00022833"/>
    </source>
</evidence>
<dbReference type="FunFam" id="2.60.40.10:FF:000208">
    <property type="entry name" value="Butyrophilin subfamily 1 member A1"/>
    <property type="match status" value="1"/>
</dbReference>